<evidence type="ECO:0000313" key="3">
    <source>
        <dbReference type="Proteomes" id="UP000191931"/>
    </source>
</evidence>
<gene>
    <name evidence="2" type="ORF">MTBBW1_630017</name>
</gene>
<dbReference type="STRING" id="1246637.MTBBW1_630017"/>
<dbReference type="AlphaFoldDB" id="A0A1W1HIR1"/>
<name>A0A1W1HIR1_9BACT</name>
<dbReference type="EMBL" id="FWEV01000307">
    <property type="protein sequence ID" value="SLM32323.1"/>
    <property type="molecule type" value="Genomic_DNA"/>
</dbReference>
<proteinExistence type="predicted"/>
<accession>A0A1W1HIR1</accession>
<evidence type="ECO:0000313" key="2">
    <source>
        <dbReference type="EMBL" id="SLM32323.1"/>
    </source>
</evidence>
<keyword evidence="1" id="KW-0472">Membrane</keyword>
<organism evidence="2 3">
    <name type="scientific">Desulfamplus magnetovallimortis</name>
    <dbReference type="NCBI Taxonomy" id="1246637"/>
    <lineage>
        <taxon>Bacteria</taxon>
        <taxon>Pseudomonadati</taxon>
        <taxon>Thermodesulfobacteriota</taxon>
        <taxon>Desulfobacteria</taxon>
        <taxon>Desulfobacterales</taxon>
        <taxon>Desulfobacteraceae</taxon>
        <taxon>Desulfamplus</taxon>
    </lineage>
</organism>
<dbReference type="Proteomes" id="UP000191931">
    <property type="component" value="Unassembled WGS sequence"/>
</dbReference>
<keyword evidence="1" id="KW-1133">Transmembrane helix</keyword>
<protein>
    <submittedName>
        <fullName evidence="2">Uncharacterized protein</fullName>
    </submittedName>
</protein>
<sequence length="137" mass="16354">MKDVPEFHQIFFKILTGKQDKLSVFTYKTAYYTALLLYCIFFYTIYQPNSVKCSEKNNSEATMIHEQIEKKSKELKQIECNEHKILDELDSIEFQLNRTNMKVSLLSRELDTLDSNIYSIETRQKKLNRKSNKMKYT</sequence>
<keyword evidence="3" id="KW-1185">Reference proteome</keyword>
<reference evidence="2 3" key="1">
    <citation type="submission" date="2017-03" db="EMBL/GenBank/DDBJ databases">
        <authorList>
            <person name="Afonso C.L."/>
            <person name="Miller P.J."/>
            <person name="Scott M.A."/>
            <person name="Spackman E."/>
            <person name="Goraichik I."/>
            <person name="Dimitrov K.M."/>
            <person name="Suarez D.L."/>
            <person name="Swayne D.E."/>
        </authorList>
    </citation>
    <scope>NUCLEOTIDE SEQUENCE [LARGE SCALE GENOMIC DNA]</scope>
    <source>
        <strain evidence="2">PRJEB14757</strain>
    </source>
</reference>
<keyword evidence="1" id="KW-0812">Transmembrane</keyword>
<evidence type="ECO:0000256" key="1">
    <source>
        <dbReference type="SAM" id="Phobius"/>
    </source>
</evidence>
<feature type="transmembrane region" description="Helical" evidence="1">
    <location>
        <begin position="29"/>
        <end position="46"/>
    </location>
</feature>